<dbReference type="Proteomes" id="UP000218231">
    <property type="component" value="Unassembled WGS sequence"/>
</dbReference>
<name>A0A2A2JKN4_9BILA</name>
<keyword evidence="2" id="KW-1185">Reference proteome</keyword>
<protein>
    <submittedName>
        <fullName evidence="1">Uncharacterized protein</fullName>
    </submittedName>
</protein>
<gene>
    <name evidence="1" type="ORF">WR25_00796</name>
</gene>
<sequence>MLALYLMPSYLKKRFRKYSPTFEMIHPPRILPTPRPRPLKFTCSICKGTTIQGLSRTERIKNRTTFVAKHMYIT</sequence>
<organism evidence="1 2">
    <name type="scientific">Diploscapter pachys</name>
    <dbReference type="NCBI Taxonomy" id="2018661"/>
    <lineage>
        <taxon>Eukaryota</taxon>
        <taxon>Metazoa</taxon>
        <taxon>Ecdysozoa</taxon>
        <taxon>Nematoda</taxon>
        <taxon>Chromadorea</taxon>
        <taxon>Rhabditida</taxon>
        <taxon>Rhabditina</taxon>
        <taxon>Rhabditomorpha</taxon>
        <taxon>Rhabditoidea</taxon>
        <taxon>Rhabditidae</taxon>
        <taxon>Diploscapter</taxon>
    </lineage>
</organism>
<dbReference type="AlphaFoldDB" id="A0A2A2JKN4"/>
<accession>A0A2A2JKN4</accession>
<dbReference type="EMBL" id="LIAE01010383">
    <property type="protein sequence ID" value="PAV62217.1"/>
    <property type="molecule type" value="Genomic_DNA"/>
</dbReference>
<reference evidence="1 2" key="1">
    <citation type="journal article" date="2017" name="Curr. Biol.">
        <title>Genome architecture and evolution of a unichromosomal asexual nematode.</title>
        <authorList>
            <person name="Fradin H."/>
            <person name="Zegar C."/>
            <person name="Gutwein M."/>
            <person name="Lucas J."/>
            <person name="Kovtun M."/>
            <person name="Corcoran D."/>
            <person name="Baugh L.R."/>
            <person name="Kiontke K."/>
            <person name="Gunsalus K."/>
            <person name="Fitch D.H."/>
            <person name="Piano F."/>
        </authorList>
    </citation>
    <scope>NUCLEOTIDE SEQUENCE [LARGE SCALE GENOMIC DNA]</scope>
    <source>
        <strain evidence="1">PF1309</strain>
    </source>
</reference>
<proteinExistence type="predicted"/>
<evidence type="ECO:0000313" key="1">
    <source>
        <dbReference type="EMBL" id="PAV62217.1"/>
    </source>
</evidence>
<comment type="caution">
    <text evidence="1">The sequence shown here is derived from an EMBL/GenBank/DDBJ whole genome shotgun (WGS) entry which is preliminary data.</text>
</comment>
<evidence type="ECO:0000313" key="2">
    <source>
        <dbReference type="Proteomes" id="UP000218231"/>
    </source>
</evidence>